<dbReference type="EMBL" id="JANQDX010000019">
    <property type="protein sequence ID" value="KAL0904724.1"/>
    <property type="molecule type" value="Genomic_DNA"/>
</dbReference>
<evidence type="ECO:0000313" key="2">
    <source>
        <dbReference type="EMBL" id="KAL0904724.1"/>
    </source>
</evidence>
<feature type="region of interest" description="Disordered" evidence="1">
    <location>
        <begin position="92"/>
        <end position="128"/>
    </location>
</feature>
<comment type="caution">
    <text evidence="2">The sequence shown here is derived from an EMBL/GenBank/DDBJ whole genome shotgun (WGS) entry which is preliminary data.</text>
</comment>
<keyword evidence="3" id="KW-1185">Reference proteome</keyword>
<feature type="compositionally biased region" description="Low complexity" evidence="1">
    <location>
        <begin position="116"/>
        <end position="128"/>
    </location>
</feature>
<gene>
    <name evidence="2" type="ORF">M5K25_026865</name>
</gene>
<accession>A0ABD0TYJ1</accession>
<dbReference type="AlphaFoldDB" id="A0ABD0TYJ1"/>
<evidence type="ECO:0000256" key="1">
    <source>
        <dbReference type="SAM" id="MobiDB-lite"/>
    </source>
</evidence>
<feature type="region of interest" description="Disordered" evidence="1">
    <location>
        <begin position="262"/>
        <end position="282"/>
    </location>
</feature>
<sequence>MWDRKIQKELTQNKKRQLSPSEMFCTDKRILSNVTEKIIIKHNNVDQLHEEQEIHDQGDHRINNSAVHSNHSQITLDFPLIYKPCHSIKSINKAPLSHEKGPKPKEEKQERDRRSLLPPRSSSATVQSSTTVFLTSVARRQCSFRPPSPADYGPYDLLRRLRSFRPPSPGNDNSPSDLRCQTTVLPTSVTHRQRSFQPSSPANCGLYDLLCRLRSFRPSSPDNNFSDLRRPPITIFPTSVAYQQRSLRPPLPTMVLPTSVARQRSFQPPSPDNGLSDLRRPPTTVFPTSVARRLRFLRPPLPTTVLLTSIARQRSF</sequence>
<evidence type="ECO:0000313" key="3">
    <source>
        <dbReference type="Proteomes" id="UP001552299"/>
    </source>
</evidence>
<proteinExistence type="predicted"/>
<organism evidence="2 3">
    <name type="scientific">Dendrobium thyrsiflorum</name>
    <name type="common">Pinecone-like raceme dendrobium</name>
    <name type="synonym">Orchid</name>
    <dbReference type="NCBI Taxonomy" id="117978"/>
    <lineage>
        <taxon>Eukaryota</taxon>
        <taxon>Viridiplantae</taxon>
        <taxon>Streptophyta</taxon>
        <taxon>Embryophyta</taxon>
        <taxon>Tracheophyta</taxon>
        <taxon>Spermatophyta</taxon>
        <taxon>Magnoliopsida</taxon>
        <taxon>Liliopsida</taxon>
        <taxon>Asparagales</taxon>
        <taxon>Orchidaceae</taxon>
        <taxon>Epidendroideae</taxon>
        <taxon>Malaxideae</taxon>
        <taxon>Dendrobiinae</taxon>
        <taxon>Dendrobium</taxon>
    </lineage>
</organism>
<protein>
    <submittedName>
        <fullName evidence="2">Uncharacterized protein</fullName>
    </submittedName>
</protein>
<reference evidence="2 3" key="1">
    <citation type="journal article" date="2024" name="Plant Biotechnol. J.">
        <title>Dendrobium thyrsiflorum genome and its molecular insights into genes involved in important horticultural traits.</title>
        <authorList>
            <person name="Chen B."/>
            <person name="Wang J.Y."/>
            <person name="Zheng P.J."/>
            <person name="Li K.L."/>
            <person name="Liang Y.M."/>
            <person name="Chen X.F."/>
            <person name="Zhang C."/>
            <person name="Zhao X."/>
            <person name="He X."/>
            <person name="Zhang G.Q."/>
            <person name="Liu Z.J."/>
            <person name="Xu Q."/>
        </authorList>
    </citation>
    <scope>NUCLEOTIDE SEQUENCE [LARGE SCALE GENOMIC DNA]</scope>
    <source>
        <strain evidence="2">GZMU011</strain>
    </source>
</reference>
<name>A0ABD0TYJ1_DENTH</name>
<dbReference type="Proteomes" id="UP001552299">
    <property type="component" value="Unassembled WGS sequence"/>
</dbReference>
<feature type="compositionally biased region" description="Basic and acidic residues" evidence="1">
    <location>
        <begin position="96"/>
        <end position="115"/>
    </location>
</feature>